<evidence type="ECO:0000256" key="4">
    <source>
        <dbReference type="SAM" id="SignalP"/>
    </source>
</evidence>
<reference evidence="6 7" key="1">
    <citation type="submission" date="2015-10" db="EMBL/GenBank/DDBJ databases">
        <title>Genome analyses suggest a sexual origin of heterokaryosis in a supposedly ancient asexual fungus.</title>
        <authorList>
            <person name="Ropars J."/>
            <person name="Sedzielewska K."/>
            <person name="Noel J."/>
            <person name="Charron P."/>
            <person name="Farinelli L."/>
            <person name="Marton T."/>
            <person name="Kruger M."/>
            <person name="Pelin A."/>
            <person name="Brachmann A."/>
            <person name="Corradi N."/>
        </authorList>
    </citation>
    <scope>NUCLEOTIDE SEQUENCE [LARGE SCALE GENOMIC DNA]</scope>
    <source>
        <strain evidence="6 7">A4</strain>
    </source>
</reference>
<feature type="signal peptide" evidence="4">
    <location>
        <begin position="1"/>
        <end position="20"/>
    </location>
</feature>
<evidence type="ECO:0000256" key="1">
    <source>
        <dbReference type="ARBA" id="ARBA00004340"/>
    </source>
</evidence>
<evidence type="ECO:0000259" key="5">
    <source>
        <dbReference type="Pfam" id="PF20147"/>
    </source>
</evidence>
<organism evidence="6 7">
    <name type="scientific">Rhizophagus irregularis</name>
    <dbReference type="NCBI Taxonomy" id="588596"/>
    <lineage>
        <taxon>Eukaryota</taxon>
        <taxon>Fungi</taxon>
        <taxon>Fungi incertae sedis</taxon>
        <taxon>Mucoromycota</taxon>
        <taxon>Glomeromycotina</taxon>
        <taxon>Glomeromycetes</taxon>
        <taxon>Glomerales</taxon>
        <taxon>Glomeraceae</taxon>
        <taxon>Rhizophagus</taxon>
    </lineage>
</organism>
<proteinExistence type="predicted"/>
<dbReference type="VEuPathDB" id="FungiDB:RhiirA1_530273"/>
<dbReference type="InterPro" id="IPR045379">
    <property type="entry name" value="Crinkler_N"/>
</dbReference>
<accession>A0A2I1HEA6</accession>
<sequence length="876" mass="100968">MFSNKMVLSLNCLILGQTLSECFCVDIGENNLSDNEINVKFSKFEVSHLKEKLFCKPNIKNLIQDKNEMDIYRVDSKKVDDETNNLKGFIKDDIKNKLNGELMTPKLKLTSCFNTEVMDQEGIHIFIVLNHTGPPRGIAQGPDWGDASSVYEWIQKFTLDRGNRRLVKSFGKNFELYKREDTIGTLWNAIKKRYSYRGEDDKYYHPIPVLAGGPGTGKSRFLDEIERLLRHYIDESDEEIRNGFANMVVINTTYGNGSPADGHDLRVISDELTDGQTSLALRILFEYFQPQYEFSKLTFSEFNTLCNKSKAVDFTLNTALQVIYADFIKQSKQETSPPLVLVLGIDEFNNLHDLQKEACKELIKSIGGVMCHSPAKIFFIPILAGTIEGAISKYIIGSMHEQILLPLRLLNDDDAINIGKKMNLFNDEYVRLHPYFRMSVSDVGGHVRTLEYYYEYFADQKNQKDKMKEIETDEEKLKSSLYSVNIGKVMEHVKHRIVNKYQLDNFSNSLSVPLAKAILGLPVGKMDAVKKENVKVEDHELGKFLTYRDLVSMGFVNLVPAEAHYLIRLPYLWVCAIAEYSTDPELLMMHWKPMLQYDDPNNWQNFEDFNAKFLALRLSLFRLLGYEKINLKTLLKGAEFSHEFPNFEVVLPETKDIKLLHRYPATKTYEKQKAKYVNLTEMRNGYFDLDLLDDTKKYTGCIFLNAAGAPWDVFVLLKDGSSESEICLALQAKLTTTSKLIINQDLFDNEHKKVTENMEKIDPNWVLLFLTNADQKDNLSISDRPNSALVSMEKMQEFYGYTYASRAQFASANEKIYFNSAPVESLKLIGFNDIENISIRIEREKRPFNSLDDIKNRLDIKEDKFKKLKFDMVEFD</sequence>
<name>A0A2I1HEA6_9GLOM</name>
<dbReference type="GO" id="GO:0005576">
    <property type="term" value="C:extracellular region"/>
    <property type="evidence" value="ECO:0007669"/>
    <property type="project" value="UniProtKB-SubCell"/>
</dbReference>
<dbReference type="VEuPathDB" id="FungiDB:RhiirFUN_021190"/>
<keyword evidence="3" id="KW-0964">Secreted</keyword>
<dbReference type="GO" id="GO:0043657">
    <property type="term" value="C:host cell"/>
    <property type="evidence" value="ECO:0007669"/>
    <property type="project" value="UniProtKB-SubCell"/>
</dbReference>
<keyword evidence="7" id="KW-1185">Reference proteome</keyword>
<feature type="domain" description="Crinkler effector protein N-terminal" evidence="5">
    <location>
        <begin position="8"/>
        <end position="127"/>
    </location>
</feature>
<dbReference type="Pfam" id="PF20147">
    <property type="entry name" value="Crinkler"/>
    <property type="match status" value="1"/>
</dbReference>
<dbReference type="VEuPathDB" id="FungiDB:FUN_015505"/>
<evidence type="ECO:0000313" key="6">
    <source>
        <dbReference type="EMBL" id="PKY57208.1"/>
    </source>
</evidence>
<comment type="caution">
    <text evidence="6">The sequence shown here is derived from an EMBL/GenBank/DDBJ whole genome shotgun (WGS) entry which is preliminary data.</text>
</comment>
<dbReference type="Proteomes" id="UP000234323">
    <property type="component" value="Unassembled WGS sequence"/>
</dbReference>
<feature type="chain" id="PRO_5014139189" description="Crinkler effector protein N-terminal domain-containing protein" evidence="4">
    <location>
        <begin position="21"/>
        <end position="876"/>
    </location>
</feature>
<protein>
    <recommendedName>
        <fullName evidence="5">Crinkler effector protein N-terminal domain-containing protein</fullName>
    </recommendedName>
</protein>
<dbReference type="EMBL" id="LLXI01002470">
    <property type="protein sequence ID" value="PKY57208.1"/>
    <property type="molecule type" value="Genomic_DNA"/>
</dbReference>
<evidence type="ECO:0000256" key="3">
    <source>
        <dbReference type="ARBA" id="ARBA00022525"/>
    </source>
</evidence>
<evidence type="ECO:0000256" key="2">
    <source>
        <dbReference type="ARBA" id="ARBA00004613"/>
    </source>
</evidence>
<evidence type="ECO:0000313" key="7">
    <source>
        <dbReference type="Proteomes" id="UP000234323"/>
    </source>
</evidence>
<dbReference type="AlphaFoldDB" id="A0A2I1HEA6"/>
<gene>
    <name evidence="6" type="ORF">RhiirA4_478125</name>
</gene>
<comment type="subcellular location">
    <subcellularLocation>
        <location evidence="1">Host cell</location>
    </subcellularLocation>
    <subcellularLocation>
        <location evidence="2">Secreted</location>
    </subcellularLocation>
</comment>
<keyword evidence="4" id="KW-0732">Signal</keyword>